<evidence type="ECO:0000313" key="2">
    <source>
        <dbReference type="Proteomes" id="UP000315751"/>
    </source>
</evidence>
<dbReference type="Proteomes" id="UP000315751">
    <property type="component" value="Unassembled WGS sequence"/>
</dbReference>
<gene>
    <name evidence="1" type="ORF">FBZ90_11833</name>
</gene>
<evidence type="ECO:0000313" key="1">
    <source>
        <dbReference type="EMBL" id="TWB35833.1"/>
    </source>
</evidence>
<protein>
    <submittedName>
        <fullName evidence="1">Uncharacterized protein</fullName>
    </submittedName>
</protein>
<reference evidence="1 2" key="1">
    <citation type="submission" date="2019-06" db="EMBL/GenBank/DDBJ databases">
        <title>Genomic Encyclopedia of Type Strains, Phase IV (KMG-V): Genome sequencing to study the core and pangenomes of soil and plant-associated prokaryotes.</title>
        <authorList>
            <person name="Whitman W."/>
        </authorList>
    </citation>
    <scope>NUCLEOTIDE SEQUENCE [LARGE SCALE GENOMIC DNA]</scope>
    <source>
        <strain evidence="1 2">BR 11622</strain>
    </source>
</reference>
<comment type="caution">
    <text evidence="1">The sequence shown here is derived from an EMBL/GenBank/DDBJ whole genome shotgun (WGS) entry which is preliminary data.</text>
</comment>
<organism evidence="1 2">
    <name type="scientific">Nitrospirillum amazonense</name>
    <dbReference type="NCBI Taxonomy" id="28077"/>
    <lineage>
        <taxon>Bacteria</taxon>
        <taxon>Pseudomonadati</taxon>
        <taxon>Pseudomonadota</taxon>
        <taxon>Alphaproteobacteria</taxon>
        <taxon>Rhodospirillales</taxon>
        <taxon>Azospirillaceae</taxon>
        <taxon>Nitrospirillum</taxon>
    </lineage>
</organism>
<dbReference type="EMBL" id="VITR01000018">
    <property type="protein sequence ID" value="TWB35833.1"/>
    <property type="molecule type" value="Genomic_DNA"/>
</dbReference>
<name>A0A560GPA4_9PROT</name>
<proteinExistence type="predicted"/>
<accession>A0A560GPA4</accession>
<keyword evidence="2" id="KW-1185">Reference proteome</keyword>
<sequence>MTSREQFGRATYRGLSNFLKVMDQLGSSGHHLHLAFKIQYKGGSIESEPVQMWADYDGKEDEIESIADGIFLIPYRADWEAADAKLVTSPHSGTLEALLLLEVTTDPGQTIPYTELREGAKLVGRAIREFVQPAKGFSTPDIDELDFLCGPLEHCQVSASIDGGDALNRNEWGRPVLKFSRKLDRRNPVVRIAATAEDGTPGHIYALPMF</sequence>
<dbReference type="AlphaFoldDB" id="A0A560GPA4"/>